<dbReference type="PANTHER" id="PTHR43280">
    <property type="entry name" value="ARAC-FAMILY TRANSCRIPTIONAL REGULATOR"/>
    <property type="match status" value="1"/>
</dbReference>
<dbReference type="InterPro" id="IPR018060">
    <property type="entry name" value="HTH_AraC"/>
</dbReference>
<protein>
    <submittedName>
        <fullName evidence="7">Helix-turn-helix domain-containing protein</fullName>
    </submittedName>
</protein>
<dbReference type="EMBL" id="WHOD01000045">
    <property type="protein sequence ID" value="NOU93262.1"/>
    <property type="molecule type" value="Genomic_DNA"/>
</dbReference>
<keyword evidence="1" id="KW-0805">Transcription regulation</keyword>
<dbReference type="AlphaFoldDB" id="A0A972K1X8"/>
<dbReference type="Pfam" id="PF00072">
    <property type="entry name" value="Response_reg"/>
    <property type="match status" value="1"/>
</dbReference>
<keyword evidence="3" id="KW-0804">Transcription</keyword>
<dbReference type="SUPFAM" id="SSF46689">
    <property type="entry name" value="Homeodomain-like"/>
    <property type="match status" value="1"/>
</dbReference>
<dbReference type="Gene3D" id="3.40.50.2300">
    <property type="match status" value="1"/>
</dbReference>
<evidence type="ECO:0000259" key="6">
    <source>
        <dbReference type="PROSITE" id="PS50110"/>
    </source>
</evidence>
<dbReference type="SMART" id="SM00448">
    <property type="entry name" value="REC"/>
    <property type="match status" value="1"/>
</dbReference>
<dbReference type="Gene3D" id="1.10.10.60">
    <property type="entry name" value="Homeodomain-like"/>
    <property type="match status" value="2"/>
</dbReference>
<dbReference type="SMART" id="SM00342">
    <property type="entry name" value="HTH_ARAC"/>
    <property type="match status" value="1"/>
</dbReference>
<proteinExistence type="predicted"/>
<dbReference type="GO" id="GO:0000160">
    <property type="term" value="P:phosphorelay signal transduction system"/>
    <property type="evidence" value="ECO:0007669"/>
    <property type="project" value="InterPro"/>
</dbReference>
<keyword evidence="2" id="KW-0238">DNA-binding</keyword>
<keyword evidence="8" id="KW-1185">Reference proteome</keyword>
<evidence type="ECO:0000313" key="7">
    <source>
        <dbReference type="EMBL" id="NOU93262.1"/>
    </source>
</evidence>
<feature type="modified residue" description="4-aspartylphosphate" evidence="4">
    <location>
        <position position="55"/>
    </location>
</feature>
<evidence type="ECO:0000256" key="3">
    <source>
        <dbReference type="ARBA" id="ARBA00023163"/>
    </source>
</evidence>
<dbReference type="PROSITE" id="PS50110">
    <property type="entry name" value="RESPONSE_REGULATORY"/>
    <property type="match status" value="1"/>
</dbReference>
<dbReference type="InterPro" id="IPR009057">
    <property type="entry name" value="Homeodomain-like_sf"/>
</dbReference>
<organism evidence="7 8">
    <name type="scientific">Paenibacillus foliorum</name>
    <dbReference type="NCBI Taxonomy" id="2654974"/>
    <lineage>
        <taxon>Bacteria</taxon>
        <taxon>Bacillati</taxon>
        <taxon>Bacillota</taxon>
        <taxon>Bacilli</taxon>
        <taxon>Bacillales</taxon>
        <taxon>Paenibacillaceae</taxon>
        <taxon>Paenibacillus</taxon>
    </lineage>
</organism>
<evidence type="ECO:0000256" key="4">
    <source>
        <dbReference type="PROSITE-ProRule" id="PRU00169"/>
    </source>
</evidence>
<name>A0A972K1X8_9BACL</name>
<dbReference type="SUPFAM" id="SSF52172">
    <property type="entry name" value="CheY-like"/>
    <property type="match status" value="1"/>
</dbReference>
<reference evidence="7" key="1">
    <citation type="submission" date="2019-10" db="EMBL/GenBank/DDBJ databases">
        <title>Description of Paenibacillus glebae sp. nov.</title>
        <authorList>
            <person name="Carlier A."/>
            <person name="Qi S."/>
        </authorList>
    </citation>
    <scope>NUCLEOTIDE SEQUENCE</scope>
    <source>
        <strain evidence="7">LMG 31456</strain>
    </source>
</reference>
<evidence type="ECO:0000313" key="8">
    <source>
        <dbReference type="Proteomes" id="UP000641588"/>
    </source>
</evidence>
<dbReference type="GO" id="GO:0043565">
    <property type="term" value="F:sequence-specific DNA binding"/>
    <property type="evidence" value="ECO:0007669"/>
    <property type="project" value="InterPro"/>
</dbReference>
<evidence type="ECO:0000256" key="1">
    <source>
        <dbReference type="ARBA" id="ARBA00023015"/>
    </source>
</evidence>
<feature type="domain" description="HTH araC/xylS-type" evidence="5">
    <location>
        <begin position="153"/>
        <end position="252"/>
    </location>
</feature>
<dbReference type="CDD" id="cd17536">
    <property type="entry name" value="REC_YesN-like"/>
    <property type="match status" value="1"/>
</dbReference>
<gene>
    <name evidence="7" type="ORF">GC093_08525</name>
</gene>
<dbReference type="PRINTS" id="PR00032">
    <property type="entry name" value="HTHARAC"/>
</dbReference>
<dbReference type="InterPro" id="IPR020449">
    <property type="entry name" value="Tscrpt_reg_AraC-type_HTH"/>
</dbReference>
<dbReference type="InterPro" id="IPR011006">
    <property type="entry name" value="CheY-like_superfamily"/>
</dbReference>
<accession>A0A972K1X8</accession>
<feature type="domain" description="Response regulatory" evidence="6">
    <location>
        <begin position="3"/>
        <end position="159"/>
    </location>
</feature>
<sequence length="259" mass="29845">MNKLIIVDDDVIIRRGLSKNIDWEGNGFILSGTAGNGEEALMLAERQKPDIIITDIRMPHIDGIEEVQNRRFVPLQQLHILGTEIALLLYRELWEWIHTPQMEQRFGGFTHFCTNLQTMTTSKEISATIRDFTLELIVEICSRRDSQQKQLLNKVFQYIESNYVQEVLSLQDVADHVNVSTGYLSAVLKKVGNTSFSDYLLKTRMNKALNLMSREDFKSYEIACKIGFSNPKYFSVCFKKYTGLSPSEYRSAKKQEKDV</sequence>
<dbReference type="RefSeq" id="WP_171651463.1">
    <property type="nucleotide sequence ID" value="NZ_WHOD01000045.1"/>
</dbReference>
<dbReference type="Pfam" id="PF12833">
    <property type="entry name" value="HTH_18"/>
    <property type="match status" value="1"/>
</dbReference>
<evidence type="ECO:0000259" key="5">
    <source>
        <dbReference type="PROSITE" id="PS01124"/>
    </source>
</evidence>
<dbReference type="GO" id="GO:0003700">
    <property type="term" value="F:DNA-binding transcription factor activity"/>
    <property type="evidence" value="ECO:0007669"/>
    <property type="project" value="InterPro"/>
</dbReference>
<dbReference type="Proteomes" id="UP000641588">
    <property type="component" value="Unassembled WGS sequence"/>
</dbReference>
<keyword evidence="4" id="KW-0597">Phosphoprotein</keyword>
<evidence type="ECO:0000256" key="2">
    <source>
        <dbReference type="ARBA" id="ARBA00023125"/>
    </source>
</evidence>
<dbReference type="PANTHER" id="PTHR43280:SF2">
    <property type="entry name" value="HTH-TYPE TRANSCRIPTIONAL REGULATOR EXSA"/>
    <property type="match status" value="1"/>
</dbReference>
<dbReference type="PROSITE" id="PS01124">
    <property type="entry name" value="HTH_ARAC_FAMILY_2"/>
    <property type="match status" value="1"/>
</dbReference>
<dbReference type="InterPro" id="IPR001789">
    <property type="entry name" value="Sig_transdc_resp-reg_receiver"/>
</dbReference>
<comment type="caution">
    <text evidence="7">The sequence shown here is derived from an EMBL/GenBank/DDBJ whole genome shotgun (WGS) entry which is preliminary data.</text>
</comment>